<dbReference type="PANTHER" id="PTHR30441:SF8">
    <property type="entry name" value="DUF748 DOMAIN-CONTAINING PROTEIN"/>
    <property type="match status" value="1"/>
</dbReference>
<dbReference type="Proteomes" id="UP000428328">
    <property type="component" value="Chromosome"/>
</dbReference>
<keyword evidence="2" id="KW-0472">Membrane</keyword>
<dbReference type="InterPro" id="IPR052894">
    <property type="entry name" value="AsmA-related"/>
</dbReference>
<dbReference type="AlphaFoldDB" id="A0A6I6J9Z3"/>
<evidence type="ECO:0000313" key="3">
    <source>
        <dbReference type="EMBL" id="QGY38861.1"/>
    </source>
</evidence>
<gene>
    <name evidence="3" type="ORF">GM415_01465</name>
</gene>
<name>A0A6I6J9Z3_9BACT</name>
<feature type="region of interest" description="Disordered" evidence="1">
    <location>
        <begin position="772"/>
        <end position="819"/>
    </location>
</feature>
<proteinExistence type="predicted"/>
<keyword evidence="2" id="KW-1133">Transmembrane helix</keyword>
<evidence type="ECO:0000256" key="1">
    <source>
        <dbReference type="SAM" id="MobiDB-lite"/>
    </source>
</evidence>
<dbReference type="EMBL" id="CP046400">
    <property type="protein sequence ID" value="QGY38861.1"/>
    <property type="molecule type" value="Genomic_DNA"/>
</dbReference>
<evidence type="ECO:0000256" key="2">
    <source>
        <dbReference type="SAM" id="Phobius"/>
    </source>
</evidence>
<reference evidence="3 4" key="1">
    <citation type="submission" date="2019-11" db="EMBL/GenBank/DDBJ databases">
        <authorList>
            <person name="Zheng R.K."/>
            <person name="Sun C.M."/>
        </authorList>
    </citation>
    <scope>NUCLEOTIDE SEQUENCE [LARGE SCALE GENOMIC DNA]</scope>
    <source>
        <strain evidence="3 4">SRB007</strain>
    </source>
</reference>
<dbReference type="Pfam" id="PF05359">
    <property type="entry name" value="DUF748"/>
    <property type="match status" value="2"/>
</dbReference>
<feature type="transmembrane region" description="Helical" evidence="2">
    <location>
        <begin position="18"/>
        <end position="37"/>
    </location>
</feature>
<organism evidence="3 4">
    <name type="scientific">Pseudodesulfovibrio cashew</name>
    <dbReference type="NCBI Taxonomy" id="2678688"/>
    <lineage>
        <taxon>Bacteria</taxon>
        <taxon>Pseudomonadati</taxon>
        <taxon>Thermodesulfobacteriota</taxon>
        <taxon>Desulfovibrionia</taxon>
        <taxon>Desulfovibrionales</taxon>
        <taxon>Desulfovibrionaceae</taxon>
    </lineage>
</organism>
<accession>A0A6I6J9Z3</accession>
<dbReference type="InterPro" id="IPR008023">
    <property type="entry name" value="DUF748"/>
</dbReference>
<protein>
    <submittedName>
        <fullName evidence="3">DUF748 domain-containing protein</fullName>
    </submittedName>
</protein>
<evidence type="ECO:0000313" key="4">
    <source>
        <dbReference type="Proteomes" id="UP000428328"/>
    </source>
</evidence>
<dbReference type="RefSeq" id="WP_158946072.1">
    <property type="nucleotide sequence ID" value="NZ_CP046400.1"/>
</dbReference>
<keyword evidence="4" id="KW-1185">Reference proteome</keyword>
<sequence>MLAFLDKIPYGTPRLRRVLFWALTLFTAYVLIGFFVLPPVVRTVIIDQATKGLNRETTLERVAFNPLTMRFELQGLRVAKLEGEGALVSIGSLSAAPGIATLWKFAPVVSYLHLRDLTVDVTFFGGGKYSISDLIGAQRKPEDESPEANETVFPFALYGFEMTNATIIFDDKPHKKRHVISNLNLLVPFTSSFLDLRKEFTQPKFTAVVNGDPVELKGRTLPFDDTLRTEFELGAVDVDLHQYWSYLPVKSPLQLVSGKFTSDITLLFERPDATRMRLFLGGGGTLTNLELSAPVDGKVLALNKLDFEMEKYSLGDNELALKSIRLDKPYCKVIRRGDGDINWTDYFPAESPGTVANNATAKTTTEKDTSLRLDIRSLEVAGGSVDWQDLTVPGGFSRAFGDIAFKGKDLSTAKDVVSSFNLSLGRKGRVSAQGTATLSPVKADVSVKAEGFSLPDYKAYLAQALPLRVDSGVAGATAKLTVSDNDGVFNLAADNATLSLSGLALSKPDAEKPSLGLKALSVTGANFDLAAGNVLVDRIELTGPSVEVVREKSGDLDLARLFAKESEPVREEQTAAEEEARQWTATVNTVRVTDGEATFRDRALKNPAKLTLNGLQATLSNLTTRQGATMRYDMSTRWGGKGEISAAGSLGLDEFGTTGRLRLKDVGLNPFDPYLGESTELLFSKGSASADLKYEYSGTRTNKYTVTGGAGLRSVALRDDSGDGEFAGFDAFTLTGVRFENEPNRLDIQSIDLDGPRAAVDFDKDGRLNIRRAFRIPEPPPVPEERESNGKGKPKQKAETPAKTAGDAPQTPAQPAEPPFFDSVKIAKVTMKNGHVTYRDASVEPVYSTVISDMTLGLVDVSQAPEARPKMEFSAKIGPTPMSVTGVLNPVITPMYSNLTVAVNGLEMVPLSPYTLKYMAYPVEKGRLYADVTFKTDNWELDASNKFFIEQLVLGPKDKRPDAPNVPVKFGLSLLQDGNGDMELNLPIRGRLDDPDFRIGGIVFKAIVSLFVKALASPFSLIGSIFGGGGENMDFVVFQPGRATLDQSGMQKLETVTKALEERQKLKLEVDGVVDPAADKAGLITAFFEAKLRQQKYESLPRKERSQTSADAMRIAPEEYEEFLYEAYAAEPDPEGIKSTTLFVTDRQPVDVMEKFIIDRIQVTQEDLNELARQRASAVKEFILARDPNLTERVYLLDRQKDAKGKTGVPKHRADLGIK</sequence>
<dbReference type="PANTHER" id="PTHR30441">
    <property type="entry name" value="DUF748 DOMAIN-CONTAINING PROTEIN"/>
    <property type="match status" value="1"/>
</dbReference>
<feature type="compositionally biased region" description="Basic and acidic residues" evidence="1">
    <location>
        <begin position="783"/>
        <end position="800"/>
    </location>
</feature>
<keyword evidence="2" id="KW-0812">Transmembrane</keyword>
<dbReference type="GO" id="GO:0005886">
    <property type="term" value="C:plasma membrane"/>
    <property type="evidence" value="ECO:0007669"/>
    <property type="project" value="TreeGrafter"/>
</dbReference>
<dbReference type="KEGG" id="psel:GM415_01465"/>
<dbReference type="GO" id="GO:0090313">
    <property type="term" value="P:regulation of protein targeting to membrane"/>
    <property type="evidence" value="ECO:0007669"/>
    <property type="project" value="TreeGrafter"/>
</dbReference>